<reference evidence="3 4" key="1">
    <citation type="submission" date="2024-04" db="EMBL/GenBank/DDBJ databases">
        <title>Phyllosticta paracitricarpa is synonymous to the EU quarantine fungus P. citricarpa based on phylogenomic analyses.</title>
        <authorList>
            <consortium name="Lawrence Berkeley National Laboratory"/>
            <person name="Van ingen-buijs V.A."/>
            <person name="Van westerhoven A.C."/>
            <person name="Haridas S."/>
            <person name="Skiadas P."/>
            <person name="Martin F."/>
            <person name="Groenewald J.Z."/>
            <person name="Crous P.W."/>
            <person name="Seidl M.F."/>
        </authorList>
    </citation>
    <scope>NUCLEOTIDE SEQUENCE [LARGE SCALE GENOMIC DNA]</scope>
    <source>
        <strain evidence="3 4">CBS 141358</strain>
    </source>
</reference>
<dbReference type="EMBL" id="JBBPBF010000037">
    <property type="protein sequence ID" value="KAK7607337.1"/>
    <property type="molecule type" value="Genomic_DNA"/>
</dbReference>
<dbReference type="Proteomes" id="UP001367316">
    <property type="component" value="Unassembled WGS sequence"/>
</dbReference>
<keyword evidence="2" id="KW-0812">Transmembrane</keyword>
<evidence type="ECO:0000256" key="2">
    <source>
        <dbReference type="SAM" id="Phobius"/>
    </source>
</evidence>
<evidence type="ECO:0000256" key="1">
    <source>
        <dbReference type="SAM" id="MobiDB-lite"/>
    </source>
</evidence>
<organism evidence="3 4">
    <name type="scientific">Phyllosticta paracitricarpa</name>
    <dbReference type="NCBI Taxonomy" id="2016321"/>
    <lineage>
        <taxon>Eukaryota</taxon>
        <taxon>Fungi</taxon>
        <taxon>Dikarya</taxon>
        <taxon>Ascomycota</taxon>
        <taxon>Pezizomycotina</taxon>
        <taxon>Dothideomycetes</taxon>
        <taxon>Dothideomycetes incertae sedis</taxon>
        <taxon>Botryosphaeriales</taxon>
        <taxon>Phyllostictaceae</taxon>
        <taxon>Phyllosticta</taxon>
    </lineage>
</organism>
<keyword evidence="2" id="KW-1133">Transmembrane helix</keyword>
<feature type="transmembrane region" description="Helical" evidence="2">
    <location>
        <begin position="150"/>
        <end position="173"/>
    </location>
</feature>
<keyword evidence="2" id="KW-0472">Membrane</keyword>
<keyword evidence="4" id="KW-1185">Reference proteome</keyword>
<sequence>MRSGCAQHHQQQRHARSYDDGDTDDDRLHRQINSCHRPRIGAHHQNKTHMMVFGLGEALARNALPQISMHVRKSVGSQSGSRPRCRCCCCCCYRRAATHSLTHSLTYPLHRTADAQPYSDTYQAGYLHWCNTNGDTRAERTSLTPVRRSAAVPGVSGGSLACLVLFLCLRVGICAPCSFTCFDFDIF</sequence>
<gene>
    <name evidence="3" type="ORF">JOL62DRAFT_584529</name>
</gene>
<protein>
    <submittedName>
        <fullName evidence="3">Uncharacterized protein</fullName>
    </submittedName>
</protein>
<comment type="caution">
    <text evidence="3">The sequence shown here is derived from an EMBL/GenBank/DDBJ whole genome shotgun (WGS) entry which is preliminary data.</text>
</comment>
<proteinExistence type="predicted"/>
<evidence type="ECO:0000313" key="4">
    <source>
        <dbReference type="Proteomes" id="UP001367316"/>
    </source>
</evidence>
<name>A0ABR1MWK5_9PEZI</name>
<accession>A0ABR1MWK5</accession>
<evidence type="ECO:0000313" key="3">
    <source>
        <dbReference type="EMBL" id="KAK7607337.1"/>
    </source>
</evidence>
<feature type="region of interest" description="Disordered" evidence="1">
    <location>
        <begin position="1"/>
        <end position="28"/>
    </location>
</feature>